<dbReference type="PROSITE" id="PS00657">
    <property type="entry name" value="FORK_HEAD_1"/>
    <property type="match status" value="1"/>
</dbReference>
<dbReference type="PANTHER" id="PTHR45881">
    <property type="entry name" value="CHECKPOINT SUPPRESSOR 1-LIKE, ISOFORM A-RELATED"/>
    <property type="match status" value="1"/>
</dbReference>
<dbReference type="PRINTS" id="PR00053">
    <property type="entry name" value="FORKHEAD"/>
</dbReference>
<dbReference type="PROSITE" id="PS50039">
    <property type="entry name" value="FORK_HEAD_3"/>
    <property type="match status" value="1"/>
</dbReference>
<protein>
    <recommendedName>
        <fullName evidence="8">Fork-head domain-containing protein</fullName>
    </recommendedName>
</protein>
<reference evidence="9 10" key="1">
    <citation type="journal article" date="2023" name="Arcadia Sci">
        <title>De novo assembly of a long-read Amblyomma americanum tick genome.</title>
        <authorList>
            <person name="Chou S."/>
            <person name="Poskanzer K.E."/>
            <person name="Rollins M."/>
            <person name="Thuy-Boun P.S."/>
        </authorList>
    </citation>
    <scope>NUCLEOTIDE SEQUENCE [LARGE SCALE GENOMIC DNA]</scope>
    <source>
        <strain evidence="9">F_SG_1</strain>
        <tissue evidence="9">Salivary glands</tissue>
    </source>
</reference>
<dbReference type="InterPro" id="IPR001766">
    <property type="entry name" value="Fork_head_dom"/>
</dbReference>
<evidence type="ECO:0000256" key="7">
    <source>
        <dbReference type="SAM" id="MobiDB-lite"/>
    </source>
</evidence>
<dbReference type="EMBL" id="JARKHS020035090">
    <property type="protein sequence ID" value="KAK8757571.1"/>
    <property type="molecule type" value="Genomic_DNA"/>
</dbReference>
<dbReference type="Proteomes" id="UP001321473">
    <property type="component" value="Unassembled WGS sequence"/>
</dbReference>
<feature type="compositionally biased region" description="Polar residues" evidence="7">
    <location>
        <begin position="343"/>
        <end position="356"/>
    </location>
</feature>
<dbReference type="Gene3D" id="1.10.10.10">
    <property type="entry name" value="Winged helix-like DNA-binding domain superfamily/Winged helix DNA-binding domain"/>
    <property type="match status" value="1"/>
</dbReference>
<feature type="region of interest" description="Disordered" evidence="7">
    <location>
        <begin position="25"/>
        <end position="44"/>
    </location>
</feature>
<feature type="compositionally biased region" description="Low complexity" evidence="7">
    <location>
        <begin position="236"/>
        <end position="252"/>
    </location>
</feature>
<dbReference type="InterPro" id="IPR036388">
    <property type="entry name" value="WH-like_DNA-bd_sf"/>
</dbReference>
<evidence type="ECO:0000256" key="2">
    <source>
        <dbReference type="ARBA" id="ARBA00023015"/>
    </source>
</evidence>
<dbReference type="GO" id="GO:0005634">
    <property type="term" value="C:nucleus"/>
    <property type="evidence" value="ECO:0007669"/>
    <property type="project" value="UniProtKB-SubCell"/>
</dbReference>
<feature type="compositionally biased region" description="Low complexity" evidence="7">
    <location>
        <begin position="444"/>
        <end position="463"/>
    </location>
</feature>
<dbReference type="Pfam" id="PF00250">
    <property type="entry name" value="Forkhead"/>
    <property type="match status" value="1"/>
</dbReference>
<dbReference type="InterPro" id="IPR036390">
    <property type="entry name" value="WH_DNA-bd_sf"/>
</dbReference>
<dbReference type="SMART" id="SM00339">
    <property type="entry name" value="FH"/>
    <property type="match status" value="1"/>
</dbReference>
<dbReference type="PROSITE" id="PS00658">
    <property type="entry name" value="FORK_HEAD_2"/>
    <property type="match status" value="1"/>
</dbReference>
<feature type="compositionally biased region" description="Polar residues" evidence="7">
    <location>
        <begin position="406"/>
        <end position="417"/>
    </location>
</feature>
<evidence type="ECO:0000259" key="8">
    <source>
        <dbReference type="PROSITE" id="PS50039"/>
    </source>
</evidence>
<evidence type="ECO:0000313" key="9">
    <source>
        <dbReference type="EMBL" id="KAK8757571.1"/>
    </source>
</evidence>
<gene>
    <name evidence="9" type="ORF">V5799_004797</name>
</gene>
<comment type="subcellular location">
    <subcellularLocation>
        <location evidence="1 6">Nucleus</location>
    </subcellularLocation>
</comment>
<accession>A0AAQ4D531</accession>
<comment type="caution">
    <text evidence="9">The sequence shown here is derived from an EMBL/GenBank/DDBJ whole genome shotgun (WGS) entry which is preliminary data.</text>
</comment>
<name>A0AAQ4D531_AMBAM</name>
<dbReference type="PANTHER" id="PTHR45881:SF7">
    <property type="entry name" value="CHECKPOINT SUPPRESSOR 1-LIKE, ISOFORM A-RELATED"/>
    <property type="match status" value="1"/>
</dbReference>
<evidence type="ECO:0000256" key="6">
    <source>
        <dbReference type="PROSITE-ProRule" id="PRU00089"/>
    </source>
</evidence>
<proteinExistence type="predicted"/>
<feature type="region of interest" description="Disordered" evidence="7">
    <location>
        <begin position="97"/>
        <end position="132"/>
    </location>
</feature>
<organism evidence="9 10">
    <name type="scientific">Amblyomma americanum</name>
    <name type="common">Lone star tick</name>
    <dbReference type="NCBI Taxonomy" id="6943"/>
    <lineage>
        <taxon>Eukaryota</taxon>
        <taxon>Metazoa</taxon>
        <taxon>Ecdysozoa</taxon>
        <taxon>Arthropoda</taxon>
        <taxon>Chelicerata</taxon>
        <taxon>Arachnida</taxon>
        <taxon>Acari</taxon>
        <taxon>Parasitiformes</taxon>
        <taxon>Ixodida</taxon>
        <taxon>Ixodoidea</taxon>
        <taxon>Ixodidae</taxon>
        <taxon>Amblyomminae</taxon>
        <taxon>Amblyomma</taxon>
    </lineage>
</organism>
<evidence type="ECO:0000256" key="5">
    <source>
        <dbReference type="ARBA" id="ARBA00023242"/>
    </source>
</evidence>
<evidence type="ECO:0000256" key="1">
    <source>
        <dbReference type="ARBA" id="ARBA00004123"/>
    </source>
</evidence>
<sequence>MFQSLVDEPPPPQVVPHHLPRPLPPLKINIPEPETSFTSPIPSPTGTLRLAEKVMPDEVMVTLCVPTSYAANSCPASPRAGSHRRNVASDLQMAAAAVERHEEVPSTGSNATGPVPHNNSGPGAGPDGDQKPPYSYAQLIVQAISSAQDKQLTLSGIYSYITKNYPYYRTADKGWQNSIRHNLSLNRYFVKVPRSQEEPGKGSFWRIDPQSEGKLVEQAFRRRRQRGLPCFRTPFASSRSAPASPSHGAHSGLVTPDSLSREPSPVPEGVAPEGAPNSPLQPPAMMAIPPGLAPPQASYLAREIKASQSAPGSPGGSHQLGASPLLPAFTNSKPKVLVAHQPTVVSNGVLKSNGMRSDSPRLDQERSYPRGPPELFYQPKPLGHSTAEQTPSSSASSPPPLHPTSVIVQAPSSTFAQPPTPDSSSSPPAAPLPTHPRKRHYEMATSSSSTASAMSTPSSTSGSVGAGRERESNSPARPPPSKVHRSGSDEGAATPSSASPPTSTTPSSSSSTAVTASASDSATSSSLC</sequence>
<dbReference type="FunFam" id="1.10.10.10:FF:000030">
    <property type="entry name" value="Forkhead box protein K2"/>
    <property type="match status" value="1"/>
</dbReference>
<feature type="compositionally biased region" description="Low complexity" evidence="7">
    <location>
        <begin position="492"/>
        <end position="528"/>
    </location>
</feature>
<feature type="compositionally biased region" description="Basic and acidic residues" evidence="7">
    <location>
        <begin position="358"/>
        <end position="368"/>
    </location>
</feature>
<dbReference type="GO" id="GO:0000978">
    <property type="term" value="F:RNA polymerase II cis-regulatory region sequence-specific DNA binding"/>
    <property type="evidence" value="ECO:0007669"/>
    <property type="project" value="TreeGrafter"/>
</dbReference>
<keyword evidence="2" id="KW-0805">Transcription regulation</keyword>
<feature type="domain" description="Fork-head" evidence="8">
    <location>
        <begin position="131"/>
        <end position="226"/>
    </location>
</feature>
<dbReference type="CDD" id="cd20026">
    <property type="entry name" value="FH_FOXK"/>
    <property type="match status" value="1"/>
</dbReference>
<keyword evidence="5 6" id="KW-0539">Nucleus</keyword>
<feature type="compositionally biased region" description="Polar residues" evidence="7">
    <location>
        <begin position="35"/>
        <end position="44"/>
    </location>
</feature>
<evidence type="ECO:0000256" key="3">
    <source>
        <dbReference type="ARBA" id="ARBA00023125"/>
    </source>
</evidence>
<feature type="region of interest" description="Disordered" evidence="7">
    <location>
        <begin position="298"/>
        <end position="328"/>
    </location>
</feature>
<keyword evidence="3 6" id="KW-0238">DNA-binding</keyword>
<feature type="region of interest" description="Disordered" evidence="7">
    <location>
        <begin position="1"/>
        <end position="20"/>
    </location>
</feature>
<dbReference type="GO" id="GO:0000981">
    <property type="term" value="F:DNA-binding transcription factor activity, RNA polymerase II-specific"/>
    <property type="evidence" value="ECO:0007669"/>
    <property type="project" value="TreeGrafter"/>
</dbReference>
<keyword evidence="4" id="KW-0804">Transcription</keyword>
<evidence type="ECO:0000313" key="10">
    <source>
        <dbReference type="Proteomes" id="UP001321473"/>
    </source>
</evidence>
<feature type="DNA-binding region" description="Fork-head" evidence="6">
    <location>
        <begin position="131"/>
        <end position="226"/>
    </location>
</feature>
<evidence type="ECO:0000256" key="4">
    <source>
        <dbReference type="ARBA" id="ARBA00023163"/>
    </source>
</evidence>
<feature type="region of interest" description="Disordered" evidence="7">
    <location>
        <begin position="232"/>
        <end position="286"/>
    </location>
</feature>
<feature type="compositionally biased region" description="Polar residues" evidence="7">
    <location>
        <begin position="106"/>
        <end position="121"/>
    </location>
</feature>
<feature type="region of interest" description="Disordered" evidence="7">
    <location>
        <begin position="340"/>
        <end position="528"/>
    </location>
</feature>
<dbReference type="InterPro" id="IPR018122">
    <property type="entry name" value="TF_fork_head_CS_1"/>
</dbReference>
<dbReference type="SUPFAM" id="SSF46785">
    <property type="entry name" value="Winged helix' DNA-binding domain"/>
    <property type="match status" value="1"/>
</dbReference>
<dbReference type="AlphaFoldDB" id="A0AAQ4D531"/>
<dbReference type="InterPro" id="IPR030456">
    <property type="entry name" value="TF_fork_head_CS_2"/>
</dbReference>
<keyword evidence="10" id="KW-1185">Reference proteome</keyword>